<name>A0ABV3SZ47_9ACTN</name>
<evidence type="ECO:0000313" key="4">
    <source>
        <dbReference type="EMBL" id="MEX0427667.1"/>
    </source>
</evidence>
<reference evidence="4 5" key="1">
    <citation type="submission" date="2024-07" db="EMBL/GenBank/DDBJ databases">
        <authorList>
            <person name="Lee S."/>
            <person name="Kang M."/>
        </authorList>
    </citation>
    <scope>NUCLEOTIDE SEQUENCE [LARGE SCALE GENOMIC DNA]</scope>
    <source>
        <strain evidence="4 5">DS6</strain>
    </source>
</reference>
<feature type="domain" description="FAD dependent oxidoreductase" evidence="3">
    <location>
        <begin position="12"/>
        <end position="230"/>
    </location>
</feature>
<feature type="region of interest" description="Disordered" evidence="2">
    <location>
        <begin position="1"/>
        <end position="30"/>
    </location>
</feature>
<dbReference type="Proteomes" id="UP001556631">
    <property type="component" value="Unassembled WGS sequence"/>
</dbReference>
<accession>A0ABV3SZ47</accession>
<keyword evidence="5" id="KW-1185">Reference proteome</keyword>
<keyword evidence="1" id="KW-0560">Oxidoreductase</keyword>
<evidence type="ECO:0000313" key="5">
    <source>
        <dbReference type="Proteomes" id="UP001556631"/>
    </source>
</evidence>
<dbReference type="InterPro" id="IPR036188">
    <property type="entry name" value="FAD/NAD-bd_sf"/>
</dbReference>
<dbReference type="Gene3D" id="3.50.50.60">
    <property type="entry name" value="FAD/NAD(P)-binding domain"/>
    <property type="match status" value="2"/>
</dbReference>
<gene>
    <name evidence="4" type="ORF">AB3X52_08555</name>
</gene>
<protein>
    <submittedName>
        <fullName evidence="4">FAD-dependent oxidoreductase</fullName>
    </submittedName>
</protein>
<evidence type="ECO:0000259" key="3">
    <source>
        <dbReference type="Pfam" id="PF01266"/>
    </source>
</evidence>
<dbReference type="Pfam" id="PF01266">
    <property type="entry name" value="DAO"/>
    <property type="match status" value="1"/>
</dbReference>
<dbReference type="PANTHER" id="PTHR13847:SF289">
    <property type="entry name" value="GLYCINE OXIDASE"/>
    <property type="match status" value="1"/>
</dbReference>
<feature type="non-terminal residue" evidence="4">
    <location>
        <position position="1"/>
    </location>
</feature>
<comment type="caution">
    <text evidence="4">The sequence shown here is derived from an EMBL/GenBank/DDBJ whole genome shotgun (WGS) entry which is preliminary data.</text>
</comment>
<dbReference type="SUPFAM" id="SSF54373">
    <property type="entry name" value="FAD-linked reductases, C-terminal domain"/>
    <property type="match status" value="1"/>
</dbReference>
<proteinExistence type="predicted"/>
<dbReference type="InterPro" id="IPR006076">
    <property type="entry name" value="FAD-dep_OxRdtase"/>
</dbReference>
<dbReference type="RefSeq" id="WP_367993270.1">
    <property type="nucleotide sequence ID" value="NZ_JBFPJR010000011.1"/>
</dbReference>
<dbReference type="SUPFAM" id="SSF51971">
    <property type="entry name" value="Nucleotide-binding domain"/>
    <property type="match status" value="1"/>
</dbReference>
<dbReference type="PANTHER" id="PTHR13847">
    <property type="entry name" value="SARCOSINE DEHYDROGENASE-RELATED"/>
    <property type="match status" value="1"/>
</dbReference>
<evidence type="ECO:0000256" key="1">
    <source>
        <dbReference type="ARBA" id="ARBA00023002"/>
    </source>
</evidence>
<evidence type="ECO:0000256" key="2">
    <source>
        <dbReference type="SAM" id="MobiDB-lite"/>
    </source>
</evidence>
<dbReference type="Gene3D" id="3.30.9.10">
    <property type="entry name" value="D-Amino Acid Oxidase, subunit A, domain 2"/>
    <property type="match status" value="2"/>
</dbReference>
<sequence length="256" mass="26922">RAAAAPGDLQPVARPLARLERPGENAGPLTRRELLAHEPRLGRVVGGALLPDDHSVDPRAVVAALRSRLGGLVRATASPAVAGVTVVATGTTLPAAYACLVRPVRGEILRLQVTAGGLPERTVRAWVHGEQVYVVPRASGEVVVGATQEEHDEPPIATVGGVWRLLDAARRLMPELDRAELRDVTARDRPGTPDNLPLVGPAGEPGVVLAAGHFRHGVLLAPLTARLVADHLETGLVEPALDPRRLTITGGNSWES</sequence>
<dbReference type="EMBL" id="JBFPJR010000011">
    <property type="protein sequence ID" value="MEX0427667.1"/>
    <property type="molecule type" value="Genomic_DNA"/>
</dbReference>
<organism evidence="4 5">
    <name type="scientific">Nocardioides eburneus</name>
    <dbReference type="NCBI Taxonomy" id="3231482"/>
    <lineage>
        <taxon>Bacteria</taxon>
        <taxon>Bacillati</taxon>
        <taxon>Actinomycetota</taxon>
        <taxon>Actinomycetes</taxon>
        <taxon>Propionibacteriales</taxon>
        <taxon>Nocardioidaceae</taxon>
        <taxon>Nocardioides</taxon>
    </lineage>
</organism>